<evidence type="ECO:0000256" key="4">
    <source>
        <dbReference type="ARBA" id="ARBA00023015"/>
    </source>
</evidence>
<feature type="domain" description="Mediator complex subunit Med16 N-terminal" evidence="10">
    <location>
        <begin position="142"/>
        <end position="455"/>
    </location>
</feature>
<keyword evidence="4 9" id="KW-0805">Transcription regulation</keyword>
<protein>
    <recommendedName>
        <fullName evidence="3 9">Mediator of RNA polymerase II transcription subunit 16</fullName>
    </recommendedName>
    <alternativeName>
        <fullName evidence="8 9">Mediator complex subunit 16</fullName>
    </alternativeName>
</protein>
<keyword evidence="7 9" id="KW-0539">Nucleus</keyword>
<evidence type="ECO:0000259" key="10">
    <source>
        <dbReference type="Pfam" id="PF11635"/>
    </source>
</evidence>
<evidence type="ECO:0000256" key="9">
    <source>
        <dbReference type="RuleBase" id="RU364149"/>
    </source>
</evidence>
<dbReference type="OrthoDB" id="4139168at2759"/>
<dbReference type="InterPro" id="IPR048338">
    <property type="entry name" value="Mediator_Med16"/>
</dbReference>
<comment type="function">
    <text evidence="9">Component of the Mediator complex, a coactivator involved in the regulated transcription of nearly all RNA polymerase II-dependent genes. Mediator functions as a bridge to convey information from gene-specific regulatory proteins to the basal RNA polymerase II transcription machinery. Mediator is recruited to promoters by direct interactions with regulatory proteins and serves as a scaffold for the assembly of a functional preinitiation complex with RNA polymerase II and the general transcription factors.</text>
</comment>
<comment type="similarity">
    <text evidence="2 9">Belongs to the Mediator complex subunit 16 family.</text>
</comment>
<dbReference type="Proteomes" id="UP000053317">
    <property type="component" value="Unassembled WGS sequence"/>
</dbReference>
<dbReference type="PANTHER" id="PTHR13224">
    <property type="entry name" value="THYROID HORMONE RECEPTOR-ASSOCIATED PROTEIN-RELATED"/>
    <property type="match status" value="1"/>
</dbReference>
<name>A0A0G2G8H8_PHACM</name>
<comment type="subunit">
    <text evidence="9">Component of the Mediator complex.</text>
</comment>
<evidence type="ECO:0000313" key="11">
    <source>
        <dbReference type="EMBL" id="KKY19988.1"/>
    </source>
</evidence>
<evidence type="ECO:0000256" key="1">
    <source>
        <dbReference type="ARBA" id="ARBA00004123"/>
    </source>
</evidence>
<evidence type="ECO:0000313" key="12">
    <source>
        <dbReference type="Proteomes" id="UP000053317"/>
    </source>
</evidence>
<reference evidence="11 12" key="1">
    <citation type="submission" date="2015-05" db="EMBL/GenBank/DDBJ databases">
        <title>Distinctive expansion of gene families associated with plant cell wall degradation and secondary metabolism in the genomes of grapevine trunk pathogens.</title>
        <authorList>
            <person name="Lawrence D.P."/>
            <person name="Travadon R."/>
            <person name="Rolshausen P.E."/>
            <person name="Baumgartner K."/>
        </authorList>
    </citation>
    <scope>NUCLEOTIDE SEQUENCE [LARGE SCALE GENOMIC DNA]</scope>
    <source>
        <strain evidence="11">UCRPC4</strain>
    </source>
</reference>
<evidence type="ECO:0000256" key="8">
    <source>
        <dbReference type="ARBA" id="ARBA00032015"/>
    </source>
</evidence>
<comment type="subcellular location">
    <subcellularLocation>
        <location evidence="1 9">Nucleus</location>
    </subcellularLocation>
</comment>
<keyword evidence="12" id="KW-1185">Reference proteome</keyword>
<accession>A0A0G2G8H8</accession>
<sequence>MEVDDLFGDNAAMNAAMDTAMSMPISASLKGLPQRVHEAQTSGCCQLIAWSKTGCVAYVAPDGKSVKLAFLSYDPQEQSWSLNDRAGLDKSITSDKKHPIVSLLWSPNLMDLAIADAAGRITVVNHSYMSMNSVAILRNAADDQENDLNQPVGMYWLNRERPSLWFLPTSKDNNWVYQLTKKVPYGPHHNLALATVTKSGNFRLLYQPTSGTWKTTSAMLRRMTSSGELVTHAAMGSMKDKSLVLAMQTYDRKLHVFRVKIEFNQEKGQPENVRFANISVEHIRGNVSAGIFKDPNSALLGEATLPSYSALQLSHLEIIPMSDIERTEMKAPIILAVYTASLNSMGLPNFAHGSPTIVARWQLSIAEHKLHPSFDEIGAKTTDNSLKKKIDLLRLDDVPMDQIVASVQLIDAGSIAFVLGDGSIQIYDPNTMINLHQQQELGKASTLSRAGFAFQGLGQDPAGLHVALSPNNCVAAVLDNDGKIHCRDMRLWQTSQNEGQQQLGLETTMNVLSLSFARACLVANTTDDIVKLVMEQFPDHQTLFLETVYQALFTDADFTSGLDQLAKKSFIPKVLSLQAALGYQKRRNVSSALCWTTLNIRHVSLHLLLILTYLKQTGGVEYRDPDVLSAVLHNINYAQALFAYLLNNLFEIAVPTFASPPTSPDSLQAQHTELTSLILLSSWSRFFLRHLSRALRGLTLVPQSGSAVNPKALPAFTRIAREIDPDYTSAGSTPETGEPTSPIKMEAVERLIVGVEKFVMNAYENAGLTTDAQKAAVEREMLAHANVPEVLSGVIPKVVKEILPITRTEVNHLDVWESDYTWLGLWHRKGGLVDIHKKRAIKQQGYNPSRQSNMSNNTGSTYLVSVKSTTPGKPLRACVRCGEVSEDLVPGRGLPIYFRQQIGRCVCEGNFYVTGRGSKWSSVEEVIE</sequence>
<dbReference type="GO" id="GO:0045893">
    <property type="term" value="P:positive regulation of DNA-templated transcription"/>
    <property type="evidence" value="ECO:0007669"/>
    <property type="project" value="TreeGrafter"/>
</dbReference>
<dbReference type="InterPro" id="IPR036322">
    <property type="entry name" value="WD40_repeat_dom_sf"/>
</dbReference>
<evidence type="ECO:0000256" key="3">
    <source>
        <dbReference type="ARBA" id="ARBA00019614"/>
    </source>
</evidence>
<dbReference type="GO" id="GO:0016592">
    <property type="term" value="C:mediator complex"/>
    <property type="evidence" value="ECO:0007669"/>
    <property type="project" value="InterPro"/>
</dbReference>
<dbReference type="PANTHER" id="PTHR13224:SF6">
    <property type="entry name" value="MEDIATOR OF RNA POLYMERASE II TRANSCRIPTION SUBUNIT 16"/>
    <property type="match status" value="1"/>
</dbReference>
<evidence type="ECO:0000256" key="6">
    <source>
        <dbReference type="ARBA" id="ARBA00023163"/>
    </source>
</evidence>
<keyword evidence="5 9" id="KW-0010">Activator</keyword>
<reference evidence="11 12" key="2">
    <citation type="submission" date="2015-05" db="EMBL/GenBank/DDBJ databases">
        <authorList>
            <person name="Morales-Cruz A."/>
            <person name="Amrine K.C."/>
            <person name="Cantu D."/>
        </authorList>
    </citation>
    <scope>NUCLEOTIDE SEQUENCE [LARGE SCALE GENOMIC DNA]</scope>
    <source>
        <strain evidence="11">UCRPC4</strain>
    </source>
</reference>
<gene>
    <name evidence="9" type="primary">MED16</name>
    <name evidence="11" type="ORF">UCRPC4_g04311</name>
</gene>
<dbReference type="Pfam" id="PF11635">
    <property type="entry name" value="Med16_N"/>
    <property type="match status" value="1"/>
</dbReference>
<comment type="caution">
    <text evidence="11">The sequence shown here is derived from an EMBL/GenBank/DDBJ whole genome shotgun (WGS) entry which is preliminary data.</text>
</comment>
<dbReference type="EMBL" id="LCWF01000103">
    <property type="protein sequence ID" value="KKY19988.1"/>
    <property type="molecule type" value="Genomic_DNA"/>
</dbReference>
<evidence type="ECO:0000256" key="5">
    <source>
        <dbReference type="ARBA" id="ARBA00023159"/>
    </source>
</evidence>
<dbReference type="InterPro" id="IPR021665">
    <property type="entry name" value="Mediator_Med16_N"/>
</dbReference>
<organism evidence="11 12">
    <name type="scientific">Phaeomoniella chlamydospora</name>
    <name type="common">Phaeoacremonium chlamydosporum</name>
    <dbReference type="NCBI Taxonomy" id="158046"/>
    <lineage>
        <taxon>Eukaryota</taxon>
        <taxon>Fungi</taxon>
        <taxon>Dikarya</taxon>
        <taxon>Ascomycota</taxon>
        <taxon>Pezizomycotina</taxon>
        <taxon>Eurotiomycetes</taxon>
        <taxon>Chaetothyriomycetidae</taxon>
        <taxon>Phaeomoniellales</taxon>
        <taxon>Phaeomoniellaceae</taxon>
        <taxon>Phaeomoniella</taxon>
    </lineage>
</organism>
<dbReference type="SUPFAM" id="SSF50978">
    <property type="entry name" value="WD40 repeat-like"/>
    <property type="match status" value="1"/>
</dbReference>
<dbReference type="AlphaFoldDB" id="A0A0G2G8H8"/>
<evidence type="ECO:0000256" key="7">
    <source>
        <dbReference type="ARBA" id="ARBA00023242"/>
    </source>
</evidence>
<keyword evidence="6 9" id="KW-0804">Transcription</keyword>
<evidence type="ECO:0000256" key="2">
    <source>
        <dbReference type="ARBA" id="ARBA00006543"/>
    </source>
</evidence>
<proteinExistence type="inferred from homology"/>